<dbReference type="SUPFAM" id="SSF55961">
    <property type="entry name" value="Bet v1-like"/>
    <property type="match status" value="1"/>
</dbReference>
<dbReference type="EMBL" id="JAGINU010000001">
    <property type="protein sequence ID" value="MBP2367667.1"/>
    <property type="molecule type" value="Genomic_DNA"/>
</dbReference>
<protein>
    <recommendedName>
        <fullName evidence="3">Polyketide cyclase/dehydrase/lipid transport protein</fullName>
    </recommendedName>
</protein>
<keyword evidence="2" id="KW-1185">Reference proteome</keyword>
<comment type="caution">
    <text evidence="1">The sequence shown here is derived from an EMBL/GenBank/DDBJ whole genome shotgun (WGS) entry which is preliminary data.</text>
</comment>
<proteinExistence type="predicted"/>
<dbReference type="InterPro" id="IPR023393">
    <property type="entry name" value="START-like_dom_sf"/>
</dbReference>
<accession>A0ABS4VUR8</accession>
<dbReference type="Gene3D" id="3.30.530.20">
    <property type="match status" value="1"/>
</dbReference>
<name>A0ABS4VUR8_9PSEU</name>
<dbReference type="Proteomes" id="UP001519295">
    <property type="component" value="Unassembled WGS sequence"/>
</dbReference>
<dbReference type="RefSeq" id="WP_210027811.1">
    <property type="nucleotide sequence ID" value="NZ_JAGINU010000001.1"/>
</dbReference>
<gene>
    <name evidence="1" type="ORF">JOF36_003363</name>
</gene>
<reference evidence="1 2" key="1">
    <citation type="submission" date="2021-03" db="EMBL/GenBank/DDBJ databases">
        <title>Sequencing the genomes of 1000 actinobacteria strains.</title>
        <authorList>
            <person name="Klenk H.-P."/>
        </authorList>
    </citation>
    <scope>NUCLEOTIDE SEQUENCE [LARGE SCALE GENOMIC DNA]</scope>
    <source>
        <strain evidence="1 2">DSM 45256</strain>
    </source>
</reference>
<dbReference type="CDD" id="cd07821">
    <property type="entry name" value="PYR_PYL_RCAR_like"/>
    <property type="match status" value="1"/>
</dbReference>
<evidence type="ECO:0008006" key="3">
    <source>
        <dbReference type="Google" id="ProtNLM"/>
    </source>
</evidence>
<evidence type="ECO:0000313" key="2">
    <source>
        <dbReference type="Proteomes" id="UP001519295"/>
    </source>
</evidence>
<organism evidence="1 2">
    <name type="scientific">Pseudonocardia parietis</name>
    <dbReference type="NCBI Taxonomy" id="570936"/>
    <lineage>
        <taxon>Bacteria</taxon>
        <taxon>Bacillati</taxon>
        <taxon>Actinomycetota</taxon>
        <taxon>Actinomycetes</taxon>
        <taxon>Pseudonocardiales</taxon>
        <taxon>Pseudonocardiaceae</taxon>
        <taxon>Pseudonocardia</taxon>
    </lineage>
</organism>
<dbReference type="Pfam" id="PF10604">
    <property type="entry name" value="Polyketide_cyc2"/>
    <property type="match status" value="1"/>
</dbReference>
<dbReference type="InterPro" id="IPR019587">
    <property type="entry name" value="Polyketide_cyclase/dehydratase"/>
</dbReference>
<sequence length="134" mass="14451">MPEVHAELTTDRDPDELAKIVTDYYGIHTWSAGVNATAADETRPGTRLCTLASGARVAEQLVDFGPTFVRYRMITDETSPMSDYEAELRVTPGATGGSVLSWGASFHCAPSLEEPLTGGIRATFEQGLEDLRAS</sequence>
<evidence type="ECO:0000313" key="1">
    <source>
        <dbReference type="EMBL" id="MBP2367667.1"/>
    </source>
</evidence>